<name>A0A9P1MU14_9PELO</name>
<proteinExistence type="predicted"/>
<feature type="region of interest" description="Disordered" evidence="1">
    <location>
        <begin position="96"/>
        <end position="119"/>
    </location>
</feature>
<organism evidence="2 3">
    <name type="scientific">Caenorhabditis angaria</name>
    <dbReference type="NCBI Taxonomy" id="860376"/>
    <lineage>
        <taxon>Eukaryota</taxon>
        <taxon>Metazoa</taxon>
        <taxon>Ecdysozoa</taxon>
        <taxon>Nematoda</taxon>
        <taxon>Chromadorea</taxon>
        <taxon>Rhabditida</taxon>
        <taxon>Rhabditina</taxon>
        <taxon>Rhabditomorpha</taxon>
        <taxon>Rhabditoidea</taxon>
        <taxon>Rhabditidae</taxon>
        <taxon>Peloderinae</taxon>
        <taxon>Caenorhabditis</taxon>
    </lineage>
</organism>
<accession>A0A9P1MU14</accession>
<evidence type="ECO:0000313" key="2">
    <source>
        <dbReference type="EMBL" id="CAI5438846.1"/>
    </source>
</evidence>
<evidence type="ECO:0000313" key="3">
    <source>
        <dbReference type="Proteomes" id="UP001152747"/>
    </source>
</evidence>
<keyword evidence="3" id="KW-1185">Reference proteome</keyword>
<reference evidence="2" key="1">
    <citation type="submission" date="2022-11" db="EMBL/GenBank/DDBJ databases">
        <authorList>
            <person name="Kikuchi T."/>
        </authorList>
    </citation>
    <scope>NUCLEOTIDE SEQUENCE</scope>
    <source>
        <strain evidence="2">PS1010</strain>
    </source>
</reference>
<evidence type="ECO:0008006" key="4">
    <source>
        <dbReference type="Google" id="ProtNLM"/>
    </source>
</evidence>
<sequence length="875" mass="102034">MQRARSRSFLVACCYCSTRRPRESMTIVPSIGNDKRQKWIDILGEEFKENIEILAQPHICLSHFKYLPNGKRKKSSLPIPLPFCSEKDGLPVEFEDIPDDSVIPEKKPRSDSDVSNSSNEFKTSSFICCFCGEDVEKSESTQIPRTDLCRRRWAHVFGSEFLVNSFETGNSRVCTFHLDEKPQFSQLSIQLRSRVKYRQLSPNPDTPTPKNIVKKMCSYCGLPRNLLEMKIVPYNCQEWENKLGSVFRNFIRLSREHCYICLAHFDYLNEVPKPFPFFNAEAGLNILSDQYYFENSEYLGPNNTPINESVSSIDFYDPKIIIDAAIVEIYRYLSSEKEFAKQSIRHSKYLDQSKINQMPDLICCYSVCGKHRPIDEMVRLPYCSNAISEWNHELGNEIDVSNQLNVICVSHFYLQKGTGQIMPFTLPIPLPFDSLKYNYPDSVINVKISHIPPGKCNHCVEQKKTDNLSSPSSNITPINSADQFDPIFLNSQLSQLDHFQLNNDNIPDNSEQVNQQTLKVPNFNNNFLMPKCLCCRKTGNKEDMVNIPKNYKCFVKSMNISVKEFEERMKHFKTHLICIDHLPKNGNSKRKRNPQTEVRNKIWERIPHYIICRYCDSRCHPKQATPIPRNIKILEKWFEILGPAFKEKVKQKRKNFICLSHFVFPKGVHVRKPNNLPIPLKVKNEEHEEKYSYPLPCRYCGLKCDPKQMTSVPRKEDILEKWIEILGPEFEKNLHDTRRNYICLSHFEIPGGVKNRSHNNFPIPMKNNNQIPDSLKISDSESIEHDYDDSYDDENDDLNMPELERFDFVKDEQLDLNENIEESKNTISLKNPKKELNGLKNAYKRSRECQYCGERKNTTIDDENTNNERSFREMV</sequence>
<feature type="compositionally biased region" description="Basic and acidic residues" evidence="1">
    <location>
        <begin position="103"/>
        <end position="112"/>
    </location>
</feature>
<evidence type="ECO:0000256" key="1">
    <source>
        <dbReference type="SAM" id="MobiDB-lite"/>
    </source>
</evidence>
<dbReference type="AlphaFoldDB" id="A0A9P1MU14"/>
<dbReference type="EMBL" id="CANHGI010000001">
    <property type="protein sequence ID" value="CAI5438846.1"/>
    <property type="molecule type" value="Genomic_DNA"/>
</dbReference>
<protein>
    <recommendedName>
        <fullName evidence="4">THAP-type domain-containing protein</fullName>
    </recommendedName>
</protein>
<dbReference type="OrthoDB" id="5873516at2759"/>
<comment type="caution">
    <text evidence="2">The sequence shown here is derived from an EMBL/GenBank/DDBJ whole genome shotgun (WGS) entry which is preliminary data.</text>
</comment>
<dbReference type="Proteomes" id="UP001152747">
    <property type="component" value="Unassembled WGS sequence"/>
</dbReference>
<gene>
    <name evidence="2" type="ORF">CAMP_LOCUS1483</name>
</gene>